<proteinExistence type="predicted"/>
<evidence type="ECO:0000313" key="2">
    <source>
        <dbReference type="Proteomes" id="UP000712600"/>
    </source>
</evidence>
<name>A0A8S9RY48_BRACR</name>
<protein>
    <submittedName>
        <fullName evidence="1">Uncharacterized protein</fullName>
    </submittedName>
</protein>
<accession>A0A8S9RY48</accession>
<organism evidence="1 2">
    <name type="scientific">Brassica cretica</name>
    <name type="common">Mustard</name>
    <dbReference type="NCBI Taxonomy" id="69181"/>
    <lineage>
        <taxon>Eukaryota</taxon>
        <taxon>Viridiplantae</taxon>
        <taxon>Streptophyta</taxon>
        <taxon>Embryophyta</taxon>
        <taxon>Tracheophyta</taxon>
        <taxon>Spermatophyta</taxon>
        <taxon>Magnoliopsida</taxon>
        <taxon>eudicotyledons</taxon>
        <taxon>Gunneridae</taxon>
        <taxon>Pentapetalae</taxon>
        <taxon>rosids</taxon>
        <taxon>malvids</taxon>
        <taxon>Brassicales</taxon>
        <taxon>Brassicaceae</taxon>
        <taxon>Brassiceae</taxon>
        <taxon>Brassica</taxon>
    </lineage>
</organism>
<reference evidence="1" key="1">
    <citation type="submission" date="2019-12" db="EMBL/GenBank/DDBJ databases">
        <title>Genome sequencing and annotation of Brassica cretica.</title>
        <authorList>
            <person name="Studholme D.J."/>
            <person name="Sarris P."/>
        </authorList>
    </citation>
    <scope>NUCLEOTIDE SEQUENCE</scope>
    <source>
        <strain evidence="1">PFS-109/04</strain>
        <tissue evidence="1">Leaf</tissue>
    </source>
</reference>
<dbReference type="AlphaFoldDB" id="A0A8S9RY48"/>
<sequence>MQARSPRNEPPSLSVGRYVATDPQLVSRYVVTDPQRVGRYVATDPQRFGHYVATDQASRSVAT</sequence>
<comment type="caution">
    <text evidence="1">The sequence shown here is derived from an EMBL/GenBank/DDBJ whole genome shotgun (WGS) entry which is preliminary data.</text>
</comment>
<dbReference type="EMBL" id="QGKX02000088">
    <property type="protein sequence ID" value="KAF3585710.1"/>
    <property type="molecule type" value="Genomic_DNA"/>
</dbReference>
<gene>
    <name evidence="1" type="ORF">F2Q69_00030987</name>
</gene>
<evidence type="ECO:0000313" key="1">
    <source>
        <dbReference type="EMBL" id="KAF3585710.1"/>
    </source>
</evidence>
<dbReference type="Proteomes" id="UP000712600">
    <property type="component" value="Unassembled WGS sequence"/>
</dbReference>